<dbReference type="InterPro" id="IPR032531">
    <property type="entry name" value="DUF4956"/>
</dbReference>
<evidence type="ECO:0000313" key="3">
    <source>
        <dbReference type="Proteomes" id="UP000021369"/>
    </source>
</evidence>
<proteinExistence type="predicted"/>
<organism evidence="2 3">
    <name type="scientific">Ruminococcus albus SY3</name>
    <dbReference type="NCBI Taxonomy" id="1341156"/>
    <lineage>
        <taxon>Bacteria</taxon>
        <taxon>Bacillati</taxon>
        <taxon>Bacillota</taxon>
        <taxon>Clostridia</taxon>
        <taxon>Eubacteriales</taxon>
        <taxon>Oscillospiraceae</taxon>
        <taxon>Ruminococcus</taxon>
    </lineage>
</organism>
<keyword evidence="2" id="KW-0132">Cell division</keyword>
<dbReference type="GO" id="GO:0051301">
    <property type="term" value="P:cell division"/>
    <property type="evidence" value="ECO:0007669"/>
    <property type="project" value="UniProtKB-KW"/>
</dbReference>
<keyword evidence="3" id="KW-1185">Reference proteome</keyword>
<dbReference type="Proteomes" id="UP000021369">
    <property type="component" value="Unassembled WGS sequence"/>
</dbReference>
<evidence type="ECO:0000313" key="2">
    <source>
        <dbReference type="EMBL" id="EXM37468.1"/>
    </source>
</evidence>
<dbReference type="AlphaFoldDB" id="A0A011VSA5"/>
<keyword evidence="1" id="KW-0812">Transmembrane</keyword>
<dbReference type="PATRIC" id="fig|1341156.4.peg.3583"/>
<comment type="caution">
    <text evidence="2">The sequence shown here is derived from an EMBL/GenBank/DDBJ whole genome shotgun (WGS) entry which is preliminary data.</text>
</comment>
<evidence type="ECO:0000256" key="1">
    <source>
        <dbReference type="SAM" id="Phobius"/>
    </source>
</evidence>
<name>A0A011VSA5_RUMAL</name>
<keyword evidence="1" id="KW-1133">Transmembrane helix</keyword>
<feature type="transmembrane region" description="Helical" evidence="1">
    <location>
        <begin position="99"/>
        <end position="127"/>
    </location>
</feature>
<protein>
    <submittedName>
        <fullName evidence="2">Cell division protein FtsZ</fullName>
    </submittedName>
</protein>
<reference evidence="2 3" key="1">
    <citation type="submission" date="2013-06" db="EMBL/GenBank/DDBJ databases">
        <title>Rumen cellulosomics: divergent fiber-degrading strategies revealed by comparative genome-wide analysis of six Ruminococcal strains.</title>
        <authorList>
            <person name="Dassa B."/>
            <person name="Borovok I."/>
            <person name="Lamed R."/>
            <person name="Flint H."/>
            <person name="Yeoman C.J."/>
            <person name="White B."/>
            <person name="Bayer E.A."/>
        </authorList>
    </citation>
    <scope>NUCLEOTIDE SEQUENCE [LARGE SCALE GENOMIC DNA]</scope>
    <source>
        <strain evidence="2 3">SY3</strain>
    </source>
</reference>
<sequence length="231" mass="25008">MVLNELYLNAADLTSSIGISTGKFAGCTIVSLIVGAMIAAAFCFKQHKTKSFLTTLALLPMIVQVVIMLVNGNLGTGVAVAGAFSLVRFRSIQGSAKDILAIFLAMAVGIATGTGHLVLAVVFTLIVGALNIGYLYVPFGDDDETEKVLTITIPESLDYSHVFDDIFRQFTSKATLEQVKTTNMGSLFKLKYNITLLKGVSEKVFIDELRVRNGNLEILCSRRMSDSDRLL</sequence>
<feature type="transmembrane region" description="Helical" evidence="1">
    <location>
        <begin position="56"/>
        <end position="87"/>
    </location>
</feature>
<feature type="transmembrane region" description="Helical" evidence="1">
    <location>
        <begin position="23"/>
        <end position="44"/>
    </location>
</feature>
<keyword evidence="2" id="KW-0131">Cell cycle</keyword>
<accession>A0A011VSA5</accession>
<dbReference type="EMBL" id="JEOB01000004">
    <property type="protein sequence ID" value="EXM37468.1"/>
    <property type="molecule type" value="Genomic_DNA"/>
</dbReference>
<gene>
    <name evidence="2" type="ORF">RASY3_12790</name>
</gene>
<dbReference type="Pfam" id="PF16316">
    <property type="entry name" value="DUF4956"/>
    <property type="match status" value="1"/>
</dbReference>
<keyword evidence="1" id="KW-0472">Membrane</keyword>